<dbReference type="EMBL" id="JAUIZM010000004">
    <property type="protein sequence ID" value="KAK1387375.1"/>
    <property type="molecule type" value="Genomic_DNA"/>
</dbReference>
<accession>A0AAD8MS65</accession>
<proteinExistence type="predicted"/>
<reference evidence="2" key="1">
    <citation type="submission" date="2023-02" db="EMBL/GenBank/DDBJ databases">
        <title>Genome of toxic invasive species Heracleum sosnowskyi carries increased number of genes despite the absence of recent whole-genome duplications.</title>
        <authorList>
            <person name="Schelkunov M."/>
            <person name="Shtratnikova V."/>
            <person name="Makarenko M."/>
            <person name="Klepikova A."/>
            <person name="Omelchenko D."/>
            <person name="Novikova G."/>
            <person name="Obukhova E."/>
            <person name="Bogdanov V."/>
            <person name="Penin A."/>
            <person name="Logacheva M."/>
        </authorList>
    </citation>
    <scope>NUCLEOTIDE SEQUENCE</scope>
    <source>
        <strain evidence="2">Hsosn_3</strain>
        <tissue evidence="2">Leaf</tissue>
    </source>
</reference>
<sequence length="122" mass="13659">MKEILVVLRLILSSPNLQELHISSSSNAIAASEASDLNFRETDCPTGCTLKRLKTVKISDLSGVPHEMEFLKFLLKNSPVFEVMSILPGIYVSCGKLHVVIELLRFRRASAKAEIIFIRDQM</sequence>
<evidence type="ECO:0000313" key="2">
    <source>
        <dbReference type="EMBL" id="KAK1387375.1"/>
    </source>
</evidence>
<organism evidence="2 3">
    <name type="scientific">Heracleum sosnowskyi</name>
    <dbReference type="NCBI Taxonomy" id="360622"/>
    <lineage>
        <taxon>Eukaryota</taxon>
        <taxon>Viridiplantae</taxon>
        <taxon>Streptophyta</taxon>
        <taxon>Embryophyta</taxon>
        <taxon>Tracheophyta</taxon>
        <taxon>Spermatophyta</taxon>
        <taxon>Magnoliopsida</taxon>
        <taxon>eudicotyledons</taxon>
        <taxon>Gunneridae</taxon>
        <taxon>Pentapetalae</taxon>
        <taxon>asterids</taxon>
        <taxon>campanulids</taxon>
        <taxon>Apiales</taxon>
        <taxon>Apiaceae</taxon>
        <taxon>Apioideae</taxon>
        <taxon>apioid superclade</taxon>
        <taxon>Tordylieae</taxon>
        <taxon>Tordyliinae</taxon>
        <taxon>Heracleum</taxon>
    </lineage>
</organism>
<comment type="caution">
    <text evidence="2">The sequence shown here is derived from an EMBL/GenBank/DDBJ whole genome shotgun (WGS) entry which is preliminary data.</text>
</comment>
<name>A0AAD8MS65_9APIA</name>
<evidence type="ECO:0000259" key="1">
    <source>
        <dbReference type="SMART" id="SM00579"/>
    </source>
</evidence>
<dbReference type="Proteomes" id="UP001237642">
    <property type="component" value="Unassembled WGS sequence"/>
</dbReference>
<keyword evidence="3" id="KW-1185">Reference proteome</keyword>
<dbReference type="AlphaFoldDB" id="A0AAD8MS65"/>
<dbReference type="SMART" id="SM00579">
    <property type="entry name" value="FBD"/>
    <property type="match status" value="1"/>
</dbReference>
<evidence type="ECO:0000313" key="3">
    <source>
        <dbReference type="Proteomes" id="UP001237642"/>
    </source>
</evidence>
<dbReference type="InterPro" id="IPR006566">
    <property type="entry name" value="FBD"/>
</dbReference>
<dbReference type="Pfam" id="PF08387">
    <property type="entry name" value="FBD"/>
    <property type="match status" value="1"/>
</dbReference>
<protein>
    <submittedName>
        <fullName evidence="2">FBD domain-containing protein</fullName>
    </submittedName>
</protein>
<gene>
    <name evidence="2" type="ORF">POM88_015553</name>
</gene>
<reference evidence="2" key="2">
    <citation type="submission" date="2023-05" db="EMBL/GenBank/DDBJ databases">
        <authorList>
            <person name="Schelkunov M.I."/>
        </authorList>
    </citation>
    <scope>NUCLEOTIDE SEQUENCE</scope>
    <source>
        <strain evidence="2">Hsosn_3</strain>
        <tissue evidence="2">Leaf</tissue>
    </source>
</reference>
<feature type="domain" description="FBD" evidence="1">
    <location>
        <begin position="47"/>
        <end position="118"/>
    </location>
</feature>